<dbReference type="InterPro" id="IPR016181">
    <property type="entry name" value="Acyl_CoA_acyltransferase"/>
</dbReference>
<evidence type="ECO:0000259" key="2">
    <source>
        <dbReference type="PROSITE" id="PS51186"/>
    </source>
</evidence>
<protein>
    <submittedName>
        <fullName evidence="3">GNAT family N-acetyltransferase</fullName>
    </submittedName>
</protein>
<dbReference type="PANTHER" id="PTHR13947:SF37">
    <property type="entry name" value="LD18367P"/>
    <property type="match status" value="1"/>
</dbReference>
<dbReference type="PANTHER" id="PTHR13947">
    <property type="entry name" value="GNAT FAMILY N-ACETYLTRANSFERASE"/>
    <property type="match status" value="1"/>
</dbReference>
<name>A0A6P0CEU5_9RHOB</name>
<dbReference type="InterPro" id="IPR000182">
    <property type="entry name" value="GNAT_dom"/>
</dbReference>
<sequence length="160" mass="18069">MDGVEIRRFTATDRDWLVAQHRDHYARAEGFDETFGVLVAQIIDDFIADHDSSREAGWIAWDGDQRLGCIFCVKLDGETAKLRLFLLTKGARGKGLGRRLLATCVDFARAQGYRRMKLWTHESHRAAGALYAKTGWTLTSSEPVVSFGQSLVEQHWEIGL</sequence>
<dbReference type="AlphaFoldDB" id="A0A6P0CEU5"/>
<dbReference type="Pfam" id="PF00583">
    <property type="entry name" value="Acetyltransf_1"/>
    <property type="match status" value="1"/>
</dbReference>
<dbReference type="PROSITE" id="PS51186">
    <property type="entry name" value="GNAT"/>
    <property type="match status" value="1"/>
</dbReference>
<proteinExistence type="predicted"/>
<keyword evidence="4" id="KW-1185">Reference proteome</keyword>
<evidence type="ECO:0000256" key="1">
    <source>
        <dbReference type="ARBA" id="ARBA00022679"/>
    </source>
</evidence>
<dbReference type="CDD" id="cd04301">
    <property type="entry name" value="NAT_SF"/>
    <property type="match status" value="1"/>
</dbReference>
<accession>A0A6P0CEU5</accession>
<dbReference type="EMBL" id="JAABNT010000019">
    <property type="protein sequence ID" value="NEK24692.1"/>
    <property type="molecule type" value="Genomic_DNA"/>
</dbReference>
<dbReference type="InterPro" id="IPR050769">
    <property type="entry name" value="NAT_camello-type"/>
</dbReference>
<dbReference type="Gene3D" id="3.40.630.30">
    <property type="match status" value="1"/>
</dbReference>
<keyword evidence="1 3" id="KW-0808">Transferase</keyword>
<dbReference type="GO" id="GO:0008080">
    <property type="term" value="F:N-acetyltransferase activity"/>
    <property type="evidence" value="ECO:0007669"/>
    <property type="project" value="InterPro"/>
</dbReference>
<dbReference type="Proteomes" id="UP000468591">
    <property type="component" value="Unassembled WGS sequence"/>
</dbReference>
<gene>
    <name evidence="3" type="ORF">GV827_20150</name>
</gene>
<dbReference type="RefSeq" id="WP_164355615.1">
    <property type="nucleotide sequence ID" value="NZ_JAABNT010000019.1"/>
</dbReference>
<evidence type="ECO:0000313" key="4">
    <source>
        <dbReference type="Proteomes" id="UP000468591"/>
    </source>
</evidence>
<comment type="caution">
    <text evidence="3">The sequence shown here is derived from an EMBL/GenBank/DDBJ whole genome shotgun (WGS) entry which is preliminary data.</text>
</comment>
<organism evidence="3 4">
    <name type="scientific">Sulfitobacter sediminilitoris</name>
    <dbReference type="NCBI Taxonomy" id="2698830"/>
    <lineage>
        <taxon>Bacteria</taxon>
        <taxon>Pseudomonadati</taxon>
        <taxon>Pseudomonadota</taxon>
        <taxon>Alphaproteobacteria</taxon>
        <taxon>Rhodobacterales</taxon>
        <taxon>Roseobacteraceae</taxon>
        <taxon>Sulfitobacter</taxon>
    </lineage>
</organism>
<dbReference type="SUPFAM" id="SSF55729">
    <property type="entry name" value="Acyl-CoA N-acyltransferases (Nat)"/>
    <property type="match status" value="1"/>
</dbReference>
<reference evidence="3 4" key="1">
    <citation type="submission" date="2020-01" db="EMBL/GenBank/DDBJ databases">
        <title>Sulfitobacter sediminilitoris sp. nov., isolated from a tidal flat.</title>
        <authorList>
            <person name="Park S."/>
            <person name="Yoon J.-H."/>
        </authorList>
    </citation>
    <scope>NUCLEOTIDE SEQUENCE [LARGE SCALE GENOMIC DNA]</scope>
    <source>
        <strain evidence="3 4">JBTF-M27</strain>
    </source>
</reference>
<feature type="domain" description="N-acetyltransferase" evidence="2">
    <location>
        <begin position="4"/>
        <end position="160"/>
    </location>
</feature>
<evidence type="ECO:0000313" key="3">
    <source>
        <dbReference type="EMBL" id="NEK24692.1"/>
    </source>
</evidence>